<name>A0A2U7NF17_9CAUD</name>
<evidence type="ECO:0000256" key="1">
    <source>
        <dbReference type="SAM" id="MobiDB-lite"/>
    </source>
</evidence>
<dbReference type="EMBL" id="KY971610">
    <property type="protein sequence ID" value="ASD52021.1"/>
    <property type="molecule type" value="Genomic_DNA"/>
</dbReference>
<keyword evidence="4" id="KW-1185">Reference proteome</keyword>
<protein>
    <submittedName>
        <fullName evidence="3">Homing endonuclease</fullName>
    </submittedName>
</protein>
<evidence type="ECO:0000313" key="3">
    <source>
        <dbReference type="EMBL" id="ASD52021.1"/>
    </source>
</evidence>
<keyword evidence="3" id="KW-0378">Hydrolase</keyword>
<dbReference type="InterPro" id="IPR003611">
    <property type="entry name" value="NUMOD3"/>
</dbReference>
<organism evidence="3 4">
    <name type="scientific">Pseudomonas phage PspYZU05</name>
    <dbReference type="NCBI Taxonomy" id="1983556"/>
    <lineage>
        <taxon>Viruses</taxon>
        <taxon>Duplodnaviria</taxon>
        <taxon>Heunggongvirae</taxon>
        <taxon>Uroviricota</taxon>
        <taxon>Caudoviricetes</taxon>
        <taxon>Pantevenvirales</taxon>
        <taxon>Straboviridae</taxon>
        <taxon>Jiangsuvirus</taxon>
        <taxon>Jiangsuvirus pspyzu05</taxon>
    </lineage>
</organism>
<dbReference type="Proteomes" id="UP000247773">
    <property type="component" value="Genome"/>
</dbReference>
<gene>
    <name evidence="3" type="ORF">PspYZU05_69</name>
</gene>
<feature type="compositionally biased region" description="Basic and acidic residues" evidence="1">
    <location>
        <begin position="182"/>
        <end position="204"/>
    </location>
</feature>
<dbReference type="Pfam" id="PF07460">
    <property type="entry name" value="NUMOD3"/>
    <property type="match status" value="2"/>
</dbReference>
<feature type="domain" description="Nuclease associated modular" evidence="2">
    <location>
        <begin position="196"/>
        <end position="212"/>
    </location>
</feature>
<keyword evidence="3" id="KW-0540">Nuclease</keyword>
<evidence type="ECO:0000259" key="2">
    <source>
        <dbReference type="SMART" id="SM00496"/>
    </source>
</evidence>
<feature type="domain" description="Nuclease associated modular" evidence="2">
    <location>
        <begin position="138"/>
        <end position="154"/>
    </location>
</feature>
<keyword evidence="3" id="KW-0255">Endonuclease</keyword>
<proteinExistence type="predicted"/>
<reference evidence="3 4" key="1">
    <citation type="submission" date="2017-04" db="EMBL/GenBank/DDBJ databases">
        <title>Isolation of lytic bacteriophages infecting Pseudomonas strains for biocontrol of fish and shrimp spoilage during chilled storage.</title>
        <authorList>
            <person name="Yang Z."/>
            <person name="Tao X."/>
            <person name="Gao L."/>
            <person name="Rao S."/>
        </authorList>
    </citation>
    <scope>NUCLEOTIDE SEQUENCE [LARGE SCALE GENOMIC DNA]</scope>
</reference>
<dbReference type="SMART" id="SM00496">
    <property type="entry name" value="IENR2"/>
    <property type="match status" value="4"/>
</dbReference>
<evidence type="ECO:0000313" key="4">
    <source>
        <dbReference type="Proteomes" id="UP000247773"/>
    </source>
</evidence>
<feature type="domain" description="Nuclease associated modular" evidence="2">
    <location>
        <begin position="179"/>
        <end position="195"/>
    </location>
</feature>
<sequence length="283" mass="32135">MDVVYKLTFINRIKEGTLPYYYIGSVSNITLIDGKMIKKNGKEYLGSSKWKGYKKIVDSSDIQVELLYTGEDILIKERDIQIELDVVSNPEYFNLSIATINNYTDSDYATYKHSSGKCVRLHRNDPRVLSGEYVGITKGLKSSEETKAKISKSVTLEKNGFYGRRHTEETKQKLAIAAKGRKVSDEAKDKMSESRKGVKKTEEHKAKIGRKGLVMLKHIDGRCVRVHKSESQEYYSQGFVNPLTLKAKAGALNKGTCPHCNKTCDTSNLKRWHLDRCKHAKDQ</sequence>
<accession>A0A2U7NF17</accession>
<dbReference type="SUPFAM" id="SSF64496">
    <property type="entry name" value="DNA-binding domain of intron-encoded endonucleases"/>
    <property type="match status" value="1"/>
</dbReference>
<dbReference type="GO" id="GO:0004519">
    <property type="term" value="F:endonuclease activity"/>
    <property type="evidence" value="ECO:0007669"/>
    <property type="project" value="UniProtKB-KW"/>
</dbReference>
<feature type="region of interest" description="Disordered" evidence="1">
    <location>
        <begin position="179"/>
        <end position="204"/>
    </location>
</feature>
<dbReference type="GO" id="GO:0003677">
    <property type="term" value="F:DNA binding"/>
    <property type="evidence" value="ECO:0007669"/>
    <property type="project" value="InterPro"/>
</dbReference>
<feature type="domain" description="Nuclease associated modular" evidence="2">
    <location>
        <begin position="162"/>
        <end position="178"/>
    </location>
</feature>